<dbReference type="Gene3D" id="3.30.530.20">
    <property type="match status" value="1"/>
</dbReference>
<reference evidence="1 2" key="1">
    <citation type="submission" date="2018-05" db="EMBL/GenBank/DDBJ databases">
        <title>Genomic Encyclopedia of Type Strains, Phase IV (KMG-IV): sequencing the most valuable type-strain genomes for metagenomic binning, comparative biology and taxonomic classification.</title>
        <authorList>
            <person name="Goeker M."/>
        </authorList>
    </citation>
    <scope>NUCLEOTIDE SEQUENCE [LARGE SCALE GENOMIC DNA]</scope>
    <source>
        <strain evidence="1 2">DSM 6462</strain>
    </source>
</reference>
<dbReference type="OrthoDB" id="9803476at2"/>
<dbReference type="AlphaFoldDB" id="A0A2V3UFH0"/>
<sequence>MSTVKTEEPDKTIDLEYDIDEPPGKVWRAITVPELRDVWLPGDVLAETEAASLTPGEEVSYLIRESAPPFLVSIVTFHIAPNAAGGTSLRIVHECADVGVRPTKAVAANDDIRPVMRAA</sequence>
<dbReference type="InterPro" id="IPR023393">
    <property type="entry name" value="START-like_dom_sf"/>
</dbReference>
<gene>
    <name evidence="1" type="ORF">C7450_107431</name>
</gene>
<proteinExistence type="predicted"/>
<name>A0A2V3UFH0_9HYPH</name>
<dbReference type="RefSeq" id="WP_110375961.1">
    <property type="nucleotide sequence ID" value="NZ_JAHBRY010000001.1"/>
</dbReference>
<dbReference type="EMBL" id="QJJK01000007">
    <property type="protein sequence ID" value="PXW57390.1"/>
    <property type="molecule type" value="Genomic_DNA"/>
</dbReference>
<evidence type="ECO:0000313" key="2">
    <source>
        <dbReference type="Proteomes" id="UP000248021"/>
    </source>
</evidence>
<comment type="caution">
    <text evidence="1">The sequence shown here is derived from an EMBL/GenBank/DDBJ whole genome shotgun (WGS) entry which is preliminary data.</text>
</comment>
<dbReference type="Proteomes" id="UP000248021">
    <property type="component" value="Unassembled WGS sequence"/>
</dbReference>
<accession>A0A2V3UFH0</accession>
<protein>
    <submittedName>
        <fullName evidence="1">Uncharacterized protein YndB with AHSA1/START domain</fullName>
    </submittedName>
</protein>
<keyword evidence="2" id="KW-1185">Reference proteome</keyword>
<dbReference type="SUPFAM" id="SSF55961">
    <property type="entry name" value="Bet v1-like"/>
    <property type="match status" value="1"/>
</dbReference>
<evidence type="ECO:0000313" key="1">
    <source>
        <dbReference type="EMBL" id="PXW57390.1"/>
    </source>
</evidence>
<organism evidence="1 2">
    <name type="scientific">Chelatococcus asaccharovorans</name>
    <dbReference type="NCBI Taxonomy" id="28210"/>
    <lineage>
        <taxon>Bacteria</taxon>
        <taxon>Pseudomonadati</taxon>
        <taxon>Pseudomonadota</taxon>
        <taxon>Alphaproteobacteria</taxon>
        <taxon>Hyphomicrobiales</taxon>
        <taxon>Chelatococcaceae</taxon>
        <taxon>Chelatococcus</taxon>
    </lineage>
</organism>